<dbReference type="Proteomes" id="UP000610303">
    <property type="component" value="Unassembled WGS sequence"/>
</dbReference>
<proteinExistence type="predicted"/>
<name>A0A918F5V6_AGRME</name>
<keyword evidence="2" id="KW-1185">Reference proteome</keyword>
<evidence type="ECO:0000313" key="1">
    <source>
        <dbReference type="EMBL" id="GGR11891.1"/>
    </source>
</evidence>
<dbReference type="AlphaFoldDB" id="A0A918F5V6"/>
<reference evidence="1" key="1">
    <citation type="journal article" date="2014" name="Int. J. Syst. Evol. Microbiol.">
        <title>Complete genome sequence of Corynebacterium casei LMG S-19264T (=DSM 44701T), isolated from a smear-ripened cheese.</title>
        <authorList>
            <consortium name="US DOE Joint Genome Institute (JGI-PGF)"/>
            <person name="Walter F."/>
            <person name="Albersmeier A."/>
            <person name="Kalinowski J."/>
            <person name="Ruckert C."/>
        </authorList>
    </citation>
    <scope>NUCLEOTIDE SEQUENCE</scope>
    <source>
        <strain evidence="1">JCM 3346</strain>
    </source>
</reference>
<sequence length="125" mass="12967">MSATVSGPSAHEGEPSAAELLAAGDILGLMRACHDRRLEREGIPMVLGLADERGSIPEAATPAQLAEGRAFAEVFDRYSAELVPWARADDEGAVITAMQVLAYTHFAPGAAPITDAASVTEGPHA</sequence>
<protein>
    <submittedName>
        <fullName evidence="1">Uncharacterized protein</fullName>
    </submittedName>
</protein>
<comment type="caution">
    <text evidence="1">The sequence shown here is derived from an EMBL/GenBank/DDBJ whole genome shotgun (WGS) entry which is preliminary data.</text>
</comment>
<accession>A0A918F5V6</accession>
<gene>
    <name evidence="1" type="ORF">GCM10010196_00360</name>
</gene>
<organism evidence="1 2">
    <name type="scientific">Agromyces mediolanus</name>
    <name type="common">Corynebacterium mediolanum</name>
    <dbReference type="NCBI Taxonomy" id="41986"/>
    <lineage>
        <taxon>Bacteria</taxon>
        <taxon>Bacillati</taxon>
        <taxon>Actinomycetota</taxon>
        <taxon>Actinomycetes</taxon>
        <taxon>Micrococcales</taxon>
        <taxon>Microbacteriaceae</taxon>
        <taxon>Agromyces</taxon>
    </lineage>
</organism>
<dbReference type="RefSeq" id="WP_189083307.1">
    <property type="nucleotide sequence ID" value="NZ_BMRJ01000001.1"/>
</dbReference>
<dbReference type="EMBL" id="BMRJ01000001">
    <property type="protein sequence ID" value="GGR11891.1"/>
    <property type="molecule type" value="Genomic_DNA"/>
</dbReference>
<reference evidence="1" key="2">
    <citation type="submission" date="2020-09" db="EMBL/GenBank/DDBJ databases">
        <authorList>
            <person name="Sun Q."/>
            <person name="Ohkuma M."/>
        </authorList>
    </citation>
    <scope>NUCLEOTIDE SEQUENCE</scope>
    <source>
        <strain evidence="1">JCM 3346</strain>
    </source>
</reference>
<evidence type="ECO:0000313" key="2">
    <source>
        <dbReference type="Proteomes" id="UP000610303"/>
    </source>
</evidence>